<dbReference type="GO" id="GO:0004497">
    <property type="term" value="F:monooxygenase activity"/>
    <property type="evidence" value="ECO:0007669"/>
    <property type="project" value="UniProtKB-KW"/>
</dbReference>
<evidence type="ECO:0000256" key="2">
    <source>
        <dbReference type="ARBA" id="ARBA00004370"/>
    </source>
</evidence>
<dbReference type="AlphaFoldDB" id="A0A8H7A4J2"/>
<evidence type="ECO:0000256" key="12">
    <source>
        <dbReference type="ARBA" id="ARBA00023136"/>
    </source>
</evidence>
<evidence type="ECO:0000256" key="7">
    <source>
        <dbReference type="ARBA" id="ARBA00022723"/>
    </source>
</evidence>
<protein>
    <recommendedName>
        <fullName evidence="16">Cytochrome P450</fullName>
    </recommendedName>
</protein>
<dbReference type="SUPFAM" id="SSF48264">
    <property type="entry name" value="Cytochrome P450"/>
    <property type="match status" value="1"/>
</dbReference>
<evidence type="ECO:0000256" key="1">
    <source>
        <dbReference type="ARBA" id="ARBA00001971"/>
    </source>
</evidence>
<proteinExistence type="inferred from homology"/>
<evidence type="ECO:0000256" key="4">
    <source>
        <dbReference type="ARBA" id="ARBA00010617"/>
    </source>
</evidence>
<dbReference type="GO" id="GO:0016020">
    <property type="term" value="C:membrane"/>
    <property type="evidence" value="ECO:0007669"/>
    <property type="project" value="UniProtKB-SubCell"/>
</dbReference>
<dbReference type="EMBL" id="JACETU010000001">
    <property type="protein sequence ID" value="KAF7439982.1"/>
    <property type="molecule type" value="Genomic_DNA"/>
</dbReference>
<dbReference type="PRINTS" id="PR00385">
    <property type="entry name" value="P450"/>
</dbReference>
<keyword evidence="12" id="KW-0472">Membrane</keyword>
<dbReference type="Gene3D" id="1.10.630.10">
    <property type="entry name" value="Cytochrome P450"/>
    <property type="match status" value="1"/>
</dbReference>
<keyword evidence="11" id="KW-0503">Monooxygenase</keyword>
<dbReference type="PANTHER" id="PTHR24305:SF166">
    <property type="entry name" value="CYTOCHROME P450 12A4, MITOCHONDRIAL-RELATED"/>
    <property type="match status" value="1"/>
</dbReference>
<organism evidence="14 15">
    <name type="scientific">Pleurotus ostreatus</name>
    <name type="common">Oyster mushroom</name>
    <name type="synonym">White-rot fungus</name>
    <dbReference type="NCBI Taxonomy" id="5322"/>
    <lineage>
        <taxon>Eukaryota</taxon>
        <taxon>Fungi</taxon>
        <taxon>Dikarya</taxon>
        <taxon>Basidiomycota</taxon>
        <taxon>Agaricomycotina</taxon>
        <taxon>Agaricomycetes</taxon>
        <taxon>Agaricomycetidae</taxon>
        <taxon>Agaricales</taxon>
        <taxon>Pleurotineae</taxon>
        <taxon>Pleurotaceae</taxon>
        <taxon>Pleurotus</taxon>
    </lineage>
</organism>
<evidence type="ECO:0000256" key="3">
    <source>
        <dbReference type="ARBA" id="ARBA00004721"/>
    </source>
</evidence>
<evidence type="ECO:0000313" key="14">
    <source>
        <dbReference type="EMBL" id="KAF7439982.1"/>
    </source>
</evidence>
<comment type="cofactor">
    <cofactor evidence="1 13">
        <name>heme</name>
        <dbReference type="ChEBI" id="CHEBI:30413"/>
    </cofactor>
</comment>
<dbReference type="PRINTS" id="PR00465">
    <property type="entry name" value="EP450IV"/>
</dbReference>
<feature type="binding site" description="axial binding residue" evidence="13">
    <location>
        <position position="473"/>
    </location>
    <ligand>
        <name>heme</name>
        <dbReference type="ChEBI" id="CHEBI:30413"/>
    </ligand>
    <ligandPart>
        <name>Fe</name>
        <dbReference type="ChEBI" id="CHEBI:18248"/>
    </ligandPart>
</feature>
<keyword evidence="15" id="KW-1185">Reference proteome</keyword>
<evidence type="ECO:0000256" key="8">
    <source>
        <dbReference type="ARBA" id="ARBA00022989"/>
    </source>
</evidence>
<dbReference type="OrthoDB" id="1470350at2759"/>
<dbReference type="GeneID" id="59370160"/>
<dbReference type="CDD" id="cd11069">
    <property type="entry name" value="CYP_FUM15-like"/>
    <property type="match status" value="1"/>
</dbReference>
<dbReference type="GO" id="GO:0016705">
    <property type="term" value="F:oxidoreductase activity, acting on paired donors, with incorporation or reduction of molecular oxygen"/>
    <property type="evidence" value="ECO:0007669"/>
    <property type="project" value="InterPro"/>
</dbReference>
<evidence type="ECO:0000313" key="15">
    <source>
        <dbReference type="Proteomes" id="UP000623687"/>
    </source>
</evidence>
<sequence>MSYRLLAAGVVLVALLKAIYHRLTRISVRHVPGPPSPSFFIGNMREFHQRPVAEADFEWQAKYGDIVRFKAAFGEDRILVMDPKALQYIYQTSGYNFRKPAEINELSRIIAGNGILSAELDVHKRHRKVLLPGFGAPECRAFWPIFCYHATQLSSKWKDIISTSLNEEAVVDVPRWSSRVMLDAIGEAAFDYRFGAMDDDETPLSKAYSRLVSETFGALPDAAIFTQNLWAYIPSEWLHIISSYTPGMDFTLARHTEKIATDVAKELVEIKTRELLQGGMNRDVMSLLVKANTTENDSAKLDEDELLAQMRTIMLAGHETTANTVNWALLELARHSEIQQRLRHEIWAKQTDLGHEIGVGDLDSMPYLQAVIKETLRYHPVLPVTHRDAGRDDVLPLSKPIRLTTGKVLHELPIPKGQKLTLSIAGYNRNKDIFGEDAHVFNPDRWLSGSPKNSVNVGVYSNLLTFAGGLRSCIGFRFALLEFQAFMIELVGTYEFSLTQEAENIRREPCGTMTPFIEGQSGREAHLPLRIKFASKSAERL</sequence>
<keyword evidence="6" id="KW-0812">Transmembrane</keyword>
<evidence type="ECO:0008006" key="16">
    <source>
        <dbReference type="Google" id="ProtNLM"/>
    </source>
</evidence>
<keyword evidence="10 13" id="KW-0408">Iron</keyword>
<dbReference type="RefSeq" id="XP_036635826.1">
    <property type="nucleotide sequence ID" value="XM_036769981.1"/>
</dbReference>
<comment type="caution">
    <text evidence="14">The sequence shown here is derived from an EMBL/GenBank/DDBJ whole genome shotgun (WGS) entry which is preliminary data.</text>
</comment>
<dbReference type="InterPro" id="IPR036396">
    <property type="entry name" value="Cyt_P450_sf"/>
</dbReference>
<dbReference type="InterPro" id="IPR050121">
    <property type="entry name" value="Cytochrome_P450_monoxygenase"/>
</dbReference>
<dbReference type="VEuPathDB" id="FungiDB:PC9H_000319"/>
<dbReference type="Proteomes" id="UP000623687">
    <property type="component" value="Unassembled WGS sequence"/>
</dbReference>
<keyword evidence="7 13" id="KW-0479">Metal-binding</keyword>
<gene>
    <name evidence="14" type="ORF">PC9H_000319</name>
</gene>
<evidence type="ECO:0000256" key="11">
    <source>
        <dbReference type="ARBA" id="ARBA00023033"/>
    </source>
</evidence>
<evidence type="ECO:0000256" key="6">
    <source>
        <dbReference type="ARBA" id="ARBA00022692"/>
    </source>
</evidence>
<evidence type="ECO:0000256" key="10">
    <source>
        <dbReference type="ARBA" id="ARBA00023004"/>
    </source>
</evidence>
<dbReference type="PANTHER" id="PTHR24305">
    <property type="entry name" value="CYTOCHROME P450"/>
    <property type="match status" value="1"/>
</dbReference>
<reference evidence="14" key="1">
    <citation type="submission" date="2019-07" db="EMBL/GenBank/DDBJ databases">
        <authorList>
            <person name="Palmer J.M."/>
        </authorList>
    </citation>
    <scope>NUCLEOTIDE SEQUENCE</scope>
    <source>
        <strain evidence="14">PC9</strain>
    </source>
</reference>
<dbReference type="GO" id="GO:0020037">
    <property type="term" value="F:heme binding"/>
    <property type="evidence" value="ECO:0007669"/>
    <property type="project" value="InterPro"/>
</dbReference>
<keyword evidence="5 13" id="KW-0349">Heme</keyword>
<accession>A0A8H7A4J2</accession>
<evidence type="ECO:0000256" key="5">
    <source>
        <dbReference type="ARBA" id="ARBA00022617"/>
    </source>
</evidence>
<evidence type="ECO:0000256" key="9">
    <source>
        <dbReference type="ARBA" id="ARBA00023002"/>
    </source>
</evidence>
<comment type="subcellular location">
    <subcellularLocation>
        <location evidence="2">Membrane</location>
    </subcellularLocation>
</comment>
<dbReference type="GO" id="GO:0005506">
    <property type="term" value="F:iron ion binding"/>
    <property type="evidence" value="ECO:0007669"/>
    <property type="project" value="InterPro"/>
</dbReference>
<dbReference type="InterPro" id="IPR002403">
    <property type="entry name" value="Cyt_P450_E_grp-IV"/>
</dbReference>
<keyword evidence="9" id="KW-0560">Oxidoreductase</keyword>
<dbReference type="Pfam" id="PF00067">
    <property type="entry name" value="p450"/>
    <property type="match status" value="1"/>
</dbReference>
<comment type="pathway">
    <text evidence="3">Secondary metabolite biosynthesis; terpenoid biosynthesis.</text>
</comment>
<evidence type="ECO:0000256" key="13">
    <source>
        <dbReference type="PIRSR" id="PIRSR602403-1"/>
    </source>
</evidence>
<comment type="similarity">
    <text evidence="4">Belongs to the cytochrome P450 family.</text>
</comment>
<keyword evidence="8" id="KW-1133">Transmembrane helix</keyword>
<name>A0A8H7A4J2_PLEOS</name>
<dbReference type="InterPro" id="IPR001128">
    <property type="entry name" value="Cyt_P450"/>
</dbReference>